<proteinExistence type="predicted"/>
<keyword evidence="4" id="KW-1185">Reference proteome</keyword>
<dbReference type="SUPFAM" id="SSF81469">
    <property type="entry name" value="Bacterial aa3 type cytochrome c oxidase subunit IV"/>
    <property type="match status" value="1"/>
</dbReference>
<keyword evidence="1" id="KW-0812">Transmembrane</keyword>
<dbReference type="RefSeq" id="WP_079647609.1">
    <property type="nucleotide sequence ID" value="NZ_FUYM01000003.1"/>
</dbReference>
<protein>
    <submittedName>
        <fullName evidence="3">Aa3 type cytochrome c oxidase subunit IV</fullName>
    </submittedName>
</protein>
<reference evidence="4" key="1">
    <citation type="submission" date="2017-02" db="EMBL/GenBank/DDBJ databases">
        <authorList>
            <person name="Varghese N."/>
            <person name="Submissions S."/>
        </authorList>
    </citation>
    <scope>NUCLEOTIDE SEQUENCE [LARGE SCALE GENOMIC DNA]</scope>
    <source>
        <strain evidence="4">UM2</strain>
    </source>
</reference>
<dbReference type="Pfam" id="PF07835">
    <property type="entry name" value="COX4_pro_2"/>
    <property type="match status" value="1"/>
</dbReference>
<dbReference type="InterPro" id="IPR036596">
    <property type="entry name" value="Cyt-C_aa3_sf"/>
</dbReference>
<keyword evidence="1" id="KW-1133">Transmembrane helix</keyword>
<dbReference type="Gene3D" id="1.20.5.160">
    <property type="entry name" value="Bacterial aa3 type cytochrome c oxidase subunit IV"/>
    <property type="match status" value="1"/>
</dbReference>
<dbReference type="AlphaFoldDB" id="A0A1T5BTP8"/>
<organism evidence="3 4">
    <name type="scientific">Rhizorhabdus histidinilytica</name>
    <dbReference type="NCBI Taxonomy" id="439228"/>
    <lineage>
        <taxon>Bacteria</taxon>
        <taxon>Pseudomonadati</taxon>
        <taxon>Pseudomonadota</taxon>
        <taxon>Alphaproteobacteria</taxon>
        <taxon>Sphingomonadales</taxon>
        <taxon>Sphingomonadaceae</taxon>
        <taxon>Rhizorhabdus</taxon>
    </lineage>
</organism>
<dbReference type="Proteomes" id="UP000189818">
    <property type="component" value="Unassembled WGS sequence"/>
</dbReference>
<dbReference type="OrthoDB" id="7577954at2"/>
<evidence type="ECO:0000259" key="2">
    <source>
        <dbReference type="Pfam" id="PF07835"/>
    </source>
</evidence>
<evidence type="ECO:0000313" key="3">
    <source>
        <dbReference type="EMBL" id="SKB50678.1"/>
    </source>
</evidence>
<gene>
    <name evidence="3" type="ORF">SAMN06295920_103285</name>
</gene>
<feature type="transmembrane region" description="Helical" evidence="1">
    <location>
        <begin position="20"/>
        <end position="44"/>
    </location>
</feature>
<feature type="domain" description="Cytochrome c oxidase subunit IV bacterial aa3 type" evidence="2">
    <location>
        <begin position="6"/>
        <end position="34"/>
    </location>
</feature>
<name>A0A1T5BTP8_9SPHN</name>
<dbReference type="STRING" id="439228.SAMN06295920_103285"/>
<sequence>MSDDHGAPMDYKAHNNTYSGFLTLLKIGTIASALTGLLVIFLIAPKG</sequence>
<accession>A0A1T5BTP8</accession>
<evidence type="ECO:0000256" key="1">
    <source>
        <dbReference type="SAM" id="Phobius"/>
    </source>
</evidence>
<evidence type="ECO:0000313" key="4">
    <source>
        <dbReference type="Proteomes" id="UP000189818"/>
    </source>
</evidence>
<dbReference type="EMBL" id="FUYM01000003">
    <property type="protein sequence ID" value="SKB50678.1"/>
    <property type="molecule type" value="Genomic_DNA"/>
</dbReference>
<keyword evidence="1" id="KW-0472">Membrane</keyword>
<dbReference type="InterPro" id="IPR012422">
    <property type="entry name" value="Cyt_c_oxidase_su4_bac-aa3"/>
</dbReference>